<feature type="transmembrane region" description="Helical" evidence="2">
    <location>
        <begin position="151"/>
        <end position="171"/>
    </location>
</feature>
<keyword evidence="2" id="KW-0472">Membrane</keyword>
<sequence length="188" mass="21409">LFTIQHNKKKKKKGQMLMTKKKKASELSYENINAFFAGHHHGIPPPCQKTLHNYNFWNVDKCKNGTCKRNKRQEQQQRQNTRNGGDGESTGGSNGSSNGDGSGEEEKIEKIEKIEKHNVNTNKVSACEEYDPTICLKSFFIDGIYRFFKGVLFYSKFFGLIIAVQVTWLLINPSKKNKDKILLASSCK</sequence>
<keyword evidence="2" id="KW-1133">Transmembrane helix</keyword>
<accession>X6MW44</accession>
<name>X6MW44_RETFI</name>
<organism evidence="3 4">
    <name type="scientific">Reticulomyxa filosa</name>
    <dbReference type="NCBI Taxonomy" id="46433"/>
    <lineage>
        <taxon>Eukaryota</taxon>
        <taxon>Sar</taxon>
        <taxon>Rhizaria</taxon>
        <taxon>Retaria</taxon>
        <taxon>Foraminifera</taxon>
        <taxon>Monothalamids</taxon>
        <taxon>Reticulomyxidae</taxon>
        <taxon>Reticulomyxa</taxon>
    </lineage>
</organism>
<comment type="caution">
    <text evidence="3">The sequence shown here is derived from an EMBL/GenBank/DDBJ whole genome shotgun (WGS) entry which is preliminary data.</text>
</comment>
<evidence type="ECO:0000313" key="4">
    <source>
        <dbReference type="Proteomes" id="UP000023152"/>
    </source>
</evidence>
<reference evidence="3 4" key="1">
    <citation type="journal article" date="2013" name="Curr. Biol.">
        <title>The Genome of the Foraminiferan Reticulomyxa filosa.</title>
        <authorList>
            <person name="Glockner G."/>
            <person name="Hulsmann N."/>
            <person name="Schleicher M."/>
            <person name="Noegel A.A."/>
            <person name="Eichinger L."/>
            <person name="Gallinger C."/>
            <person name="Pawlowski J."/>
            <person name="Sierra R."/>
            <person name="Euteneuer U."/>
            <person name="Pillet L."/>
            <person name="Moustafa A."/>
            <person name="Platzer M."/>
            <person name="Groth M."/>
            <person name="Szafranski K."/>
            <person name="Schliwa M."/>
        </authorList>
    </citation>
    <scope>NUCLEOTIDE SEQUENCE [LARGE SCALE GENOMIC DNA]</scope>
</reference>
<evidence type="ECO:0000256" key="2">
    <source>
        <dbReference type="SAM" id="Phobius"/>
    </source>
</evidence>
<keyword evidence="4" id="KW-1185">Reference proteome</keyword>
<feature type="compositionally biased region" description="Gly residues" evidence="1">
    <location>
        <begin position="84"/>
        <end position="101"/>
    </location>
</feature>
<dbReference type="AlphaFoldDB" id="X6MW44"/>
<dbReference type="Proteomes" id="UP000023152">
    <property type="component" value="Unassembled WGS sequence"/>
</dbReference>
<gene>
    <name evidence="3" type="ORF">RFI_19628</name>
</gene>
<feature type="region of interest" description="Disordered" evidence="1">
    <location>
        <begin position="1"/>
        <end position="20"/>
    </location>
</feature>
<protein>
    <submittedName>
        <fullName evidence="3">Uncharacterized protein</fullName>
    </submittedName>
</protein>
<evidence type="ECO:0000256" key="1">
    <source>
        <dbReference type="SAM" id="MobiDB-lite"/>
    </source>
</evidence>
<feature type="region of interest" description="Disordered" evidence="1">
    <location>
        <begin position="68"/>
        <end position="106"/>
    </location>
</feature>
<proteinExistence type="predicted"/>
<evidence type="ECO:0000313" key="3">
    <source>
        <dbReference type="EMBL" id="ETO17687.1"/>
    </source>
</evidence>
<dbReference type="EMBL" id="ASPP01016177">
    <property type="protein sequence ID" value="ETO17687.1"/>
    <property type="molecule type" value="Genomic_DNA"/>
</dbReference>
<feature type="non-terminal residue" evidence="3">
    <location>
        <position position="1"/>
    </location>
</feature>
<keyword evidence="2" id="KW-0812">Transmembrane</keyword>